<accession>A0A382Z1G9</accession>
<gene>
    <name evidence="1" type="ORF">METZ01_LOCUS441903</name>
</gene>
<name>A0A382Z1G9_9ZZZZ</name>
<sequence>MALVTKADVKTYMDITLSPLQEDSADLILAGLQSEMETYLGRPVEVNTYTDEVHVLGSDHVGVPMSSFFYSHDYSDSASGAWPTISTFTDPPETVYLRNSPIVTVTSVTRRSASASATTDALVEYTNYLVRRYGIDVYGSLPNDKITVTYTAGLAGGSIPMLKLLLLRAAAREMQNMHDDVVGIKDLEPRETALAEIGFLEKELMSIKRYRRVRAA</sequence>
<protein>
    <submittedName>
        <fullName evidence="1">Uncharacterized protein</fullName>
    </submittedName>
</protein>
<dbReference type="AlphaFoldDB" id="A0A382Z1G9"/>
<proteinExistence type="predicted"/>
<dbReference type="EMBL" id="UINC01180050">
    <property type="protein sequence ID" value="SVD89049.1"/>
    <property type="molecule type" value="Genomic_DNA"/>
</dbReference>
<organism evidence="1">
    <name type="scientific">marine metagenome</name>
    <dbReference type="NCBI Taxonomy" id="408172"/>
    <lineage>
        <taxon>unclassified sequences</taxon>
        <taxon>metagenomes</taxon>
        <taxon>ecological metagenomes</taxon>
    </lineage>
</organism>
<reference evidence="1" key="1">
    <citation type="submission" date="2018-05" db="EMBL/GenBank/DDBJ databases">
        <authorList>
            <person name="Lanie J.A."/>
            <person name="Ng W.-L."/>
            <person name="Kazmierczak K.M."/>
            <person name="Andrzejewski T.M."/>
            <person name="Davidsen T.M."/>
            <person name="Wayne K.J."/>
            <person name="Tettelin H."/>
            <person name="Glass J.I."/>
            <person name="Rusch D."/>
            <person name="Podicherti R."/>
            <person name="Tsui H.-C.T."/>
            <person name="Winkler M.E."/>
        </authorList>
    </citation>
    <scope>NUCLEOTIDE SEQUENCE</scope>
</reference>
<evidence type="ECO:0000313" key="1">
    <source>
        <dbReference type="EMBL" id="SVD89049.1"/>
    </source>
</evidence>